<dbReference type="Pfam" id="PF18148">
    <property type="entry name" value="RGS_DHEX"/>
    <property type="match status" value="1"/>
</dbReference>
<evidence type="ECO:0000259" key="3">
    <source>
        <dbReference type="PROSITE" id="PS50132"/>
    </source>
</evidence>
<dbReference type="Gene3D" id="1.10.167.10">
    <property type="entry name" value="Regulator of G-protein Signalling 4, domain 2"/>
    <property type="match status" value="1"/>
</dbReference>
<comment type="caution">
    <text evidence="4">The sequence shown here is derived from an EMBL/GenBank/DDBJ whole genome shotgun (WGS) entry which is preliminary data.</text>
</comment>
<dbReference type="GO" id="GO:0007186">
    <property type="term" value="P:G protein-coupled receptor signaling pathway"/>
    <property type="evidence" value="ECO:0007669"/>
    <property type="project" value="InterPro"/>
</dbReference>
<dbReference type="Proteomes" id="UP000324091">
    <property type="component" value="Chromosome 16"/>
</dbReference>
<dbReference type="AlphaFoldDB" id="A0A5C6NXK1"/>
<keyword evidence="5" id="KW-1185">Reference proteome</keyword>
<dbReference type="InterPro" id="IPR044926">
    <property type="entry name" value="RGS_subdomain_2"/>
</dbReference>
<dbReference type="PANTHER" id="PTHR45746">
    <property type="entry name" value="LP21163P"/>
    <property type="match status" value="1"/>
</dbReference>
<dbReference type="GO" id="GO:0005737">
    <property type="term" value="C:cytoplasm"/>
    <property type="evidence" value="ECO:0007669"/>
    <property type="project" value="TreeGrafter"/>
</dbReference>
<sequence length="525" mass="60325">MYREQSCHRSAESRRDVKDPHPALSPDFCMGVWSPYFWPSNCWEPENTDYGESPADCPDPRDLPADAIYLCKRTMQNKARLELADYEAENLARLQRAFARKWEFIFMQAEAQVKIDRKKDKAERKILDSQERAFWDVHRPVPGCVNTTEMDIRKCRREKNPHRVKKSVYGVPDDGQSHPSPLHISSQPIRKPTKEDVQKEITFLNIQLDRHCMKVSKVADSLMSYTEQFMEYDPFVSATEPSNPWISDDTSFWDMEASSREPSQHRVKRWGFSLDEALKDPVGRDQFLKFLESEFSSENLRFWLAVQDLKRRPLQDVASRAQEIWQEFLAEGAPSPINLDSHSYERTSQNLKDPGRYSYEDAQEHIFKLMKSDSYARFLRSNIYQDLLLARKKQPADTEQGRRTSLEKFTRSVEPHERLFQLSCLGAFRLSVFGLMDLFSGEVADREAPDGPDAVVLTTSALQGRRRVPPGRRPPHGGRRSGAGRGAELDTDPAEGVTRSAGGPALGLRAEPEGQDNWDPSRHNT</sequence>
<protein>
    <submittedName>
        <fullName evidence="4">Regulator of G-protein signaling 6</fullName>
    </submittedName>
</protein>
<feature type="region of interest" description="Disordered" evidence="2">
    <location>
        <begin position="166"/>
        <end position="191"/>
    </location>
</feature>
<dbReference type="FunFam" id="4.10.260.10:FF:000002">
    <property type="entry name" value="Regulator of G-protein signaling 6"/>
    <property type="match status" value="1"/>
</dbReference>
<evidence type="ECO:0000313" key="4">
    <source>
        <dbReference type="EMBL" id="TWW72202.1"/>
    </source>
</evidence>
<dbReference type="GO" id="GO:0043005">
    <property type="term" value="C:neuron projection"/>
    <property type="evidence" value="ECO:0007669"/>
    <property type="project" value="TreeGrafter"/>
</dbReference>
<evidence type="ECO:0000313" key="5">
    <source>
        <dbReference type="Proteomes" id="UP000324091"/>
    </source>
</evidence>
<dbReference type="PANTHER" id="PTHR45746:SF2">
    <property type="entry name" value="REGULATOR OF G-PROTEIN SIGNALING 6"/>
    <property type="match status" value="1"/>
</dbReference>
<dbReference type="InterPro" id="IPR047017">
    <property type="entry name" value="RGS6/7/9/11_DHEX_sf"/>
</dbReference>
<dbReference type="SMART" id="SM00224">
    <property type="entry name" value="GGL"/>
    <property type="match status" value="1"/>
</dbReference>
<proteinExistence type="predicted"/>
<dbReference type="InterPro" id="IPR016137">
    <property type="entry name" value="RGS"/>
</dbReference>
<dbReference type="PROSITE" id="PS50132">
    <property type="entry name" value="RGS"/>
    <property type="match status" value="1"/>
</dbReference>
<dbReference type="FunFam" id="1.10.1240.60:FF:000001">
    <property type="entry name" value="Regulator of G-protein signaling 6"/>
    <property type="match status" value="1"/>
</dbReference>
<dbReference type="InterPro" id="IPR036284">
    <property type="entry name" value="GGL_sf"/>
</dbReference>
<keyword evidence="1" id="KW-0734">Signal transduction inhibitor</keyword>
<dbReference type="Pfam" id="PF00631">
    <property type="entry name" value="G-gamma"/>
    <property type="match status" value="1"/>
</dbReference>
<dbReference type="InterPro" id="IPR036305">
    <property type="entry name" value="RGS_sf"/>
</dbReference>
<dbReference type="PRINTS" id="PR01301">
    <property type="entry name" value="RGSPROTEIN"/>
</dbReference>
<dbReference type="InterPro" id="IPR040759">
    <property type="entry name" value="RGS_DHEX"/>
</dbReference>
<dbReference type="GO" id="GO:0005096">
    <property type="term" value="F:GTPase activator activity"/>
    <property type="evidence" value="ECO:0007669"/>
    <property type="project" value="TreeGrafter"/>
</dbReference>
<evidence type="ECO:0000256" key="1">
    <source>
        <dbReference type="ARBA" id="ARBA00022700"/>
    </source>
</evidence>
<dbReference type="GO" id="GO:0008277">
    <property type="term" value="P:regulation of G protein-coupled receptor signaling pathway"/>
    <property type="evidence" value="ECO:0007669"/>
    <property type="project" value="InterPro"/>
</dbReference>
<feature type="region of interest" description="Disordered" evidence="2">
    <location>
        <begin position="458"/>
        <end position="525"/>
    </location>
</feature>
<feature type="compositionally biased region" description="Basic residues" evidence="2">
    <location>
        <begin position="464"/>
        <end position="479"/>
    </location>
</feature>
<dbReference type="SMART" id="SM01224">
    <property type="entry name" value="G_gamma"/>
    <property type="match status" value="1"/>
</dbReference>
<dbReference type="InterPro" id="IPR047016">
    <property type="entry name" value="RGS6/7/9/11"/>
</dbReference>
<dbReference type="InterPro" id="IPR015898">
    <property type="entry name" value="G-protein_gamma-like_dom"/>
</dbReference>
<feature type="domain" description="RGS" evidence="3">
    <location>
        <begin position="273"/>
        <end position="388"/>
    </location>
</feature>
<feature type="compositionally biased region" description="Polar residues" evidence="2">
    <location>
        <begin position="177"/>
        <end position="188"/>
    </location>
</feature>
<dbReference type="GO" id="GO:0009968">
    <property type="term" value="P:negative regulation of signal transduction"/>
    <property type="evidence" value="ECO:0007669"/>
    <property type="project" value="UniProtKB-KW"/>
</dbReference>
<dbReference type="Pfam" id="PF00615">
    <property type="entry name" value="RGS"/>
    <property type="match status" value="1"/>
</dbReference>
<dbReference type="Gene3D" id="1.10.1240.60">
    <property type="match status" value="1"/>
</dbReference>
<organism evidence="4 5">
    <name type="scientific">Takifugu flavidus</name>
    <name type="common">sansaifugu</name>
    <dbReference type="NCBI Taxonomy" id="433684"/>
    <lineage>
        <taxon>Eukaryota</taxon>
        <taxon>Metazoa</taxon>
        <taxon>Chordata</taxon>
        <taxon>Craniata</taxon>
        <taxon>Vertebrata</taxon>
        <taxon>Euteleostomi</taxon>
        <taxon>Actinopterygii</taxon>
        <taxon>Neopterygii</taxon>
        <taxon>Teleostei</taxon>
        <taxon>Neoteleostei</taxon>
        <taxon>Acanthomorphata</taxon>
        <taxon>Eupercaria</taxon>
        <taxon>Tetraodontiformes</taxon>
        <taxon>Tetradontoidea</taxon>
        <taxon>Tetraodontidae</taxon>
        <taxon>Takifugu</taxon>
    </lineage>
</organism>
<dbReference type="Gene3D" id="4.10.260.10">
    <property type="entry name" value="Transducin (heterotrimeric G protein), gamma chain"/>
    <property type="match status" value="1"/>
</dbReference>
<gene>
    <name evidence="4" type="ORF">D4764_16G0006990</name>
</gene>
<dbReference type="FunFam" id="1.10.167.10:FF:000002">
    <property type="entry name" value="Regulator of G-protein signaling 6 isoform 9"/>
    <property type="match status" value="1"/>
</dbReference>
<evidence type="ECO:0000256" key="2">
    <source>
        <dbReference type="SAM" id="MobiDB-lite"/>
    </source>
</evidence>
<dbReference type="SMART" id="SM00315">
    <property type="entry name" value="RGS"/>
    <property type="match status" value="1"/>
</dbReference>
<dbReference type="SUPFAM" id="SSF48670">
    <property type="entry name" value="Transducin (heterotrimeric G protein), gamma chain"/>
    <property type="match status" value="1"/>
</dbReference>
<reference evidence="4 5" key="1">
    <citation type="submission" date="2019-04" db="EMBL/GenBank/DDBJ databases">
        <title>Chromosome genome assembly for Takifugu flavidus.</title>
        <authorList>
            <person name="Xiao S."/>
        </authorList>
    </citation>
    <scope>NUCLEOTIDE SEQUENCE [LARGE SCALE GENOMIC DNA]</scope>
    <source>
        <strain evidence="4">HTHZ2018</strain>
        <tissue evidence="4">Muscle</tissue>
    </source>
</reference>
<dbReference type="CDD" id="cd00068">
    <property type="entry name" value="GGL"/>
    <property type="match status" value="1"/>
</dbReference>
<name>A0A5C6NXK1_9TELE</name>
<accession>A0A5C6NXK1</accession>
<dbReference type="SUPFAM" id="SSF48097">
    <property type="entry name" value="Regulator of G-protein signaling, RGS"/>
    <property type="match status" value="1"/>
</dbReference>
<dbReference type="EMBL" id="RHFK02000008">
    <property type="protein sequence ID" value="TWW72202.1"/>
    <property type="molecule type" value="Genomic_DNA"/>
</dbReference>